<sequence length="33" mass="3397">MPAPEDVKCASTTTGQPSTCGWPNCACEKPASK</sequence>
<protein>
    <submittedName>
        <fullName evidence="1">Uncharacterized protein</fullName>
    </submittedName>
</protein>
<reference evidence="1 2" key="1">
    <citation type="submission" date="2019-02" db="EMBL/GenBank/DDBJ databases">
        <title>Genome sequencing of the rare red list fungi Antrodiella citrinella (Flaviporus citrinellus).</title>
        <authorList>
            <person name="Buettner E."/>
            <person name="Kellner H."/>
        </authorList>
    </citation>
    <scope>NUCLEOTIDE SEQUENCE [LARGE SCALE GENOMIC DNA]</scope>
    <source>
        <strain evidence="1 2">DSM 108506</strain>
    </source>
</reference>
<keyword evidence="2" id="KW-1185">Reference proteome</keyword>
<dbReference type="Proteomes" id="UP000308730">
    <property type="component" value="Unassembled WGS sequence"/>
</dbReference>
<name>A0A4S4N092_9APHY</name>
<evidence type="ECO:0000313" key="1">
    <source>
        <dbReference type="EMBL" id="THH32266.1"/>
    </source>
</evidence>
<comment type="caution">
    <text evidence="1">The sequence shown here is derived from an EMBL/GenBank/DDBJ whole genome shotgun (WGS) entry which is preliminary data.</text>
</comment>
<accession>A0A4S4N092</accession>
<organism evidence="1 2">
    <name type="scientific">Antrodiella citrinella</name>
    <dbReference type="NCBI Taxonomy" id="2447956"/>
    <lineage>
        <taxon>Eukaryota</taxon>
        <taxon>Fungi</taxon>
        <taxon>Dikarya</taxon>
        <taxon>Basidiomycota</taxon>
        <taxon>Agaricomycotina</taxon>
        <taxon>Agaricomycetes</taxon>
        <taxon>Polyporales</taxon>
        <taxon>Steccherinaceae</taxon>
        <taxon>Antrodiella</taxon>
    </lineage>
</organism>
<proteinExistence type="predicted"/>
<evidence type="ECO:0000313" key="2">
    <source>
        <dbReference type="Proteomes" id="UP000308730"/>
    </source>
</evidence>
<dbReference type="EMBL" id="SGPM01000025">
    <property type="protein sequence ID" value="THH32266.1"/>
    <property type="molecule type" value="Genomic_DNA"/>
</dbReference>
<dbReference type="AlphaFoldDB" id="A0A4S4N092"/>
<gene>
    <name evidence="1" type="ORF">EUX98_g1883</name>
</gene>